<evidence type="ECO:0000259" key="6">
    <source>
        <dbReference type="PROSITE" id="PS50135"/>
    </source>
</evidence>
<feature type="compositionally biased region" description="Basic and acidic residues" evidence="5">
    <location>
        <begin position="281"/>
        <end position="292"/>
    </location>
</feature>
<evidence type="ECO:0000256" key="2">
    <source>
        <dbReference type="ARBA" id="ARBA00022771"/>
    </source>
</evidence>
<keyword evidence="7" id="KW-1185">Reference proteome</keyword>
<dbReference type="InterPro" id="IPR043145">
    <property type="entry name" value="Znf_ZZ_sf"/>
</dbReference>
<keyword evidence="1" id="KW-0479">Metal-binding</keyword>
<feature type="region of interest" description="Disordered" evidence="5">
    <location>
        <begin position="473"/>
        <end position="498"/>
    </location>
</feature>
<proteinExistence type="predicted"/>
<feature type="compositionally biased region" description="Polar residues" evidence="5">
    <location>
        <begin position="489"/>
        <end position="498"/>
    </location>
</feature>
<evidence type="ECO:0000313" key="8">
    <source>
        <dbReference type="WBParaSite" id="PTRK_0001760600.1"/>
    </source>
</evidence>
<name>A0A0N5A6I3_PARTI</name>
<feature type="compositionally biased region" description="Polar residues" evidence="5">
    <location>
        <begin position="624"/>
        <end position="640"/>
    </location>
</feature>
<organism evidence="7 8">
    <name type="scientific">Parastrongyloides trichosuri</name>
    <name type="common">Possum-specific nematode worm</name>
    <dbReference type="NCBI Taxonomy" id="131310"/>
    <lineage>
        <taxon>Eukaryota</taxon>
        <taxon>Metazoa</taxon>
        <taxon>Ecdysozoa</taxon>
        <taxon>Nematoda</taxon>
        <taxon>Chromadorea</taxon>
        <taxon>Rhabditida</taxon>
        <taxon>Tylenchina</taxon>
        <taxon>Panagrolaimomorpha</taxon>
        <taxon>Strongyloidoidea</taxon>
        <taxon>Strongyloididae</taxon>
        <taxon>Parastrongyloides</taxon>
    </lineage>
</organism>
<feature type="domain" description="ZZ-type" evidence="6">
    <location>
        <begin position="106"/>
        <end position="157"/>
    </location>
</feature>
<feature type="compositionally biased region" description="Polar residues" evidence="5">
    <location>
        <begin position="520"/>
        <end position="531"/>
    </location>
</feature>
<evidence type="ECO:0000256" key="1">
    <source>
        <dbReference type="ARBA" id="ARBA00022723"/>
    </source>
</evidence>
<dbReference type="Gene3D" id="1.10.8.10">
    <property type="entry name" value="DNA helicase RuvA subunit, C-terminal domain"/>
    <property type="match status" value="1"/>
</dbReference>
<reference evidence="8" key="1">
    <citation type="submission" date="2017-02" db="UniProtKB">
        <authorList>
            <consortium name="WormBaseParasite"/>
        </authorList>
    </citation>
    <scope>IDENTIFICATION</scope>
</reference>
<dbReference type="Gene3D" id="3.30.60.90">
    <property type="match status" value="1"/>
</dbReference>
<dbReference type="PANTHER" id="PTHR15090">
    <property type="entry name" value="SEQUESTOSOME 1-RELATED"/>
    <property type="match status" value="1"/>
</dbReference>
<dbReference type="WBParaSite" id="PTRK_0001760600.1">
    <property type="protein sequence ID" value="PTRK_0001760600.1"/>
    <property type="gene ID" value="PTRK_0001760600"/>
</dbReference>
<feature type="region of interest" description="Disordered" evidence="5">
    <location>
        <begin position="587"/>
        <end position="656"/>
    </location>
</feature>
<dbReference type="Proteomes" id="UP000038045">
    <property type="component" value="Unplaced"/>
</dbReference>
<feature type="compositionally biased region" description="Basic and acidic residues" evidence="5">
    <location>
        <begin position="590"/>
        <end position="600"/>
    </location>
</feature>
<keyword evidence="3" id="KW-0862">Zinc</keyword>
<evidence type="ECO:0000256" key="4">
    <source>
        <dbReference type="PROSITE-ProRule" id="PRU00228"/>
    </source>
</evidence>
<sequence length="738" mass="82647">MTIILVKLITNEGTKLIQSDCYVIYNELRCVYDSMVPEKFRIGFSNLFFKNDNGEKFFINDDESFWAYVTLHYPNAYKDLSQYSVITIPVLADGESINLDKKLEMHKGVVCDVCNHAVFGIRYKCLICEDYDLCQYCERRDIHDKSHIMIRFGTPVCSKDKSFLKKIETAQNNIKEPMERILNSIQKAEVKTFDSSNEGCDIDNGLEALTRSSEISPTMQKVIDKYQTVKEISNSIHTAFMNLAIEEELTEKTKNKPVMSDSEVFSCNIGSKLSEISNVQNKEDKPIDRKDSTSTLKYSESGIGESASQDESQSTKNTDGILSKIKELTDIASEQAKLAQEASTKAYEASVLSMELTKLNDQVDSSSTMTAELINSYISSKASSKGLSTIGSCLSGSMLNNSDSKKSEAFNVVVDSVVEDDGSSLLSLEVVDQRSVASNPSSKCEWKDKDDELDYKKMVKQMEMQRSVVFEDPLDDVEPGDSASMIGSRDTSTPSKVKKNVANSDLSFSIISMGTNCTKVSSKMSSRNTGNIEAAEEVKEDDFERESPSLNQDDKSDDDLLFESFISSPDNTNASVTTALSICSEDGELDGEKNKEKNEDNTSTMSNYTIPEECTYRDPAPYSLTPQKSDSEVTQCSSRTPAPYSSPPKKNHIPKPHIIGPAYKLPEELKAKFPDNRSHDPHYPYRHSDPYIANLVEMAECMGFDNCNGWLLRLAEESVKQDFNYFDRVLEIVNELRE</sequence>
<dbReference type="InterPro" id="IPR052260">
    <property type="entry name" value="Autophagy_Rcpt_SigReg"/>
</dbReference>
<dbReference type="PROSITE" id="PS50135">
    <property type="entry name" value="ZF_ZZ_2"/>
    <property type="match status" value="1"/>
</dbReference>
<feature type="region of interest" description="Disordered" evidence="5">
    <location>
        <begin position="277"/>
        <end position="318"/>
    </location>
</feature>
<dbReference type="AlphaFoldDB" id="A0A0N5A6I3"/>
<dbReference type="SMART" id="SM00291">
    <property type="entry name" value="ZnF_ZZ"/>
    <property type="match status" value="1"/>
</dbReference>
<dbReference type="CDD" id="cd02340">
    <property type="entry name" value="ZZ_NBR1_like"/>
    <property type="match status" value="1"/>
</dbReference>
<dbReference type="PROSITE" id="PS01357">
    <property type="entry name" value="ZF_ZZ_1"/>
    <property type="match status" value="1"/>
</dbReference>
<evidence type="ECO:0000256" key="5">
    <source>
        <dbReference type="SAM" id="MobiDB-lite"/>
    </source>
</evidence>
<dbReference type="SUPFAM" id="SSF57850">
    <property type="entry name" value="RING/U-box"/>
    <property type="match status" value="1"/>
</dbReference>
<feature type="compositionally biased region" description="Polar residues" evidence="5">
    <location>
        <begin position="306"/>
        <end position="318"/>
    </location>
</feature>
<dbReference type="InterPro" id="IPR000433">
    <property type="entry name" value="Znf_ZZ"/>
</dbReference>
<dbReference type="GO" id="GO:0008270">
    <property type="term" value="F:zinc ion binding"/>
    <property type="evidence" value="ECO:0007669"/>
    <property type="project" value="UniProtKB-KW"/>
</dbReference>
<evidence type="ECO:0000256" key="3">
    <source>
        <dbReference type="ARBA" id="ARBA00022833"/>
    </source>
</evidence>
<protein>
    <submittedName>
        <fullName evidence="8">ZZ-type domain-containing protein</fullName>
    </submittedName>
</protein>
<keyword evidence="2 4" id="KW-0863">Zinc-finger</keyword>
<feature type="compositionally biased region" description="Acidic residues" evidence="5">
    <location>
        <begin position="534"/>
        <end position="544"/>
    </location>
</feature>
<dbReference type="Pfam" id="PF00569">
    <property type="entry name" value="ZZ"/>
    <property type="match status" value="1"/>
</dbReference>
<evidence type="ECO:0000313" key="7">
    <source>
        <dbReference type="Proteomes" id="UP000038045"/>
    </source>
</evidence>
<feature type="region of interest" description="Disordered" evidence="5">
    <location>
        <begin position="520"/>
        <end position="558"/>
    </location>
</feature>
<accession>A0A0N5A6I3</accession>
<dbReference type="STRING" id="131310.A0A0N5A6I3"/>